<comment type="caution">
    <text evidence="2">The sequence shown here is derived from an EMBL/GenBank/DDBJ whole genome shotgun (WGS) entry which is preliminary data.</text>
</comment>
<evidence type="ECO:0000313" key="2">
    <source>
        <dbReference type="EMBL" id="RUS24029.1"/>
    </source>
</evidence>
<evidence type="ECO:0000313" key="3">
    <source>
        <dbReference type="Proteomes" id="UP000274822"/>
    </source>
</evidence>
<dbReference type="EMBL" id="RBNJ01017627">
    <property type="protein sequence ID" value="RUS24029.1"/>
    <property type="molecule type" value="Genomic_DNA"/>
</dbReference>
<reference evidence="2 3" key="1">
    <citation type="journal article" date="2018" name="New Phytol.">
        <title>Phylogenomics of Endogonaceae and evolution of mycorrhizas within Mucoromycota.</title>
        <authorList>
            <person name="Chang Y."/>
            <person name="Desiro A."/>
            <person name="Na H."/>
            <person name="Sandor L."/>
            <person name="Lipzen A."/>
            <person name="Clum A."/>
            <person name="Barry K."/>
            <person name="Grigoriev I.V."/>
            <person name="Martin F.M."/>
            <person name="Stajich J.E."/>
            <person name="Smith M.E."/>
            <person name="Bonito G."/>
            <person name="Spatafora J.W."/>
        </authorList>
    </citation>
    <scope>NUCLEOTIDE SEQUENCE [LARGE SCALE GENOMIC DNA]</scope>
    <source>
        <strain evidence="2 3">AD002</strain>
    </source>
</reference>
<dbReference type="AlphaFoldDB" id="A0A433Q2I5"/>
<gene>
    <name evidence="2" type="ORF">BC938DRAFT_474233</name>
</gene>
<keyword evidence="1" id="KW-0732">Signal</keyword>
<feature type="signal peptide" evidence="1">
    <location>
        <begin position="1"/>
        <end position="20"/>
    </location>
</feature>
<name>A0A433Q2I5_9FUNG</name>
<dbReference type="Proteomes" id="UP000274822">
    <property type="component" value="Unassembled WGS sequence"/>
</dbReference>
<protein>
    <submittedName>
        <fullName evidence="2">Uncharacterized protein</fullName>
    </submittedName>
</protein>
<sequence>MWDWLCHIVCASWLAQRSQLANEMPHYIVNEEAEETLLATEQDERGKAVLHIANEIRKTVAHIAEAGDLPPMPRIQHQIASGYLPEQLPNGTNTFDVIQEFYESMNNYIHQGDTDYVKTSDACMDILTELSQFASMLSLIDDVLREKDEVYAKVEEHLRPLVRDYLEVDE</sequence>
<proteinExistence type="predicted"/>
<feature type="chain" id="PRO_5019526769" evidence="1">
    <location>
        <begin position="21"/>
        <end position="170"/>
    </location>
</feature>
<evidence type="ECO:0000256" key="1">
    <source>
        <dbReference type="SAM" id="SignalP"/>
    </source>
</evidence>
<keyword evidence="3" id="KW-1185">Reference proteome</keyword>
<accession>A0A433Q2I5</accession>
<organism evidence="2 3">
    <name type="scientific">Jimgerdemannia flammicorona</name>
    <dbReference type="NCBI Taxonomy" id="994334"/>
    <lineage>
        <taxon>Eukaryota</taxon>
        <taxon>Fungi</taxon>
        <taxon>Fungi incertae sedis</taxon>
        <taxon>Mucoromycota</taxon>
        <taxon>Mucoromycotina</taxon>
        <taxon>Endogonomycetes</taxon>
        <taxon>Endogonales</taxon>
        <taxon>Endogonaceae</taxon>
        <taxon>Jimgerdemannia</taxon>
    </lineage>
</organism>